<protein>
    <submittedName>
        <fullName evidence="1">Uncharacterized protein</fullName>
    </submittedName>
</protein>
<organism evidence="1 2">
    <name type="scientific">Acropora cervicornis</name>
    <name type="common">Staghorn coral</name>
    <dbReference type="NCBI Taxonomy" id="6130"/>
    <lineage>
        <taxon>Eukaryota</taxon>
        <taxon>Metazoa</taxon>
        <taxon>Cnidaria</taxon>
        <taxon>Anthozoa</taxon>
        <taxon>Hexacorallia</taxon>
        <taxon>Scleractinia</taxon>
        <taxon>Astrocoeniina</taxon>
        <taxon>Acroporidae</taxon>
        <taxon>Acropora</taxon>
    </lineage>
</organism>
<dbReference type="PANTHER" id="PTHR46704:SF9">
    <property type="entry name" value="BHLH DOMAIN-CONTAINING PROTEIN"/>
    <property type="match status" value="1"/>
</dbReference>
<keyword evidence="2" id="KW-1185">Reference proteome</keyword>
<reference evidence="1" key="1">
    <citation type="journal article" date="2023" name="G3 (Bethesda)">
        <title>Whole genome assembly and annotation of the endangered Caribbean coral Acropora cervicornis.</title>
        <authorList>
            <person name="Selwyn J.D."/>
            <person name="Vollmer S.V."/>
        </authorList>
    </citation>
    <scope>NUCLEOTIDE SEQUENCE</scope>
    <source>
        <strain evidence="1">K2</strain>
    </source>
</reference>
<dbReference type="Proteomes" id="UP001249851">
    <property type="component" value="Unassembled WGS sequence"/>
</dbReference>
<proteinExistence type="predicted"/>
<sequence length="280" mass="31275">MFAWICSSDAEYSNKRVCGVSAEVRRLVLSLAQDLIHYVSRGRIKTPKHVTLPLTVKSLTGNAELVTILNRFGHALSYSQIEELETALAEKERAKEQHGIIVPSACSMGVPAVFCWDNNDLLEETLSGKGTTHCTNGIVIQRKPLTCAPPPEMAAQELRPKRSRTLTYIPTDVLPFHSGPRQGPSPFDIGVHDVITSNPDISAYARSIDFGWMLCRQPIEDNLFPFASDQSQVIPAWTGTTTATVDLIQIMASGQRSPNQLHNTHQCRRRYQKRLLRREI</sequence>
<dbReference type="PANTHER" id="PTHR46704">
    <property type="entry name" value="CXC DOMAIN-CONTAINING PROTEIN-RELATED"/>
    <property type="match status" value="1"/>
</dbReference>
<gene>
    <name evidence="1" type="ORF">P5673_015048</name>
</gene>
<comment type="caution">
    <text evidence="1">The sequence shown here is derived from an EMBL/GenBank/DDBJ whole genome shotgun (WGS) entry which is preliminary data.</text>
</comment>
<dbReference type="AlphaFoldDB" id="A0AAD9V585"/>
<dbReference type="EMBL" id="JARQWQ010000031">
    <property type="protein sequence ID" value="KAK2561691.1"/>
    <property type="molecule type" value="Genomic_DNA"/>
</dbReference>
<accession>A0AAD9V585</accession>
<evidence type="ECO:0000313" key="2">
    <source>
        <dbReference type="Proteomes" id="UP001249851"/>
    </source>
</evidence>
<evidence type="ECO:0000313" key="1">
    <source>
        <dbReference type="EMBL" id="KAK2561691.1"/>
    </source>
</evidence>
<reference evidence="1" key="2">
    <citation type="journal article" date="2023" name="Science">
        <title>Genomic signatures of disease resistance in endangered staghorn corals.</title>
        <authorList>
            <person name="Vollmer S.V."/>
            <person name="Selwyn J.D."/>
            <person name="Despard B.A."/>
            <person name="Roesel C.L."/>
        </authorList>
    </citation>
    <scope>NUCLEOTIDE SEQUENCE</scope>
    <source>
        <strain evidence="1">K2</strain>
    </source>
</reference>
<name>A0AAD9V585_ACRCE</name>